<proteinExistence type="predicted"/>
<evidence type="ECO:0000313" key="2">
    <source>
        <dbReference type="Proteomes" id="UP001412239"/>
    </source>
</evidence>
<sequence>MSIPAVLVNQDPHRNGALSLDGAKQLQGINLENRERSGLDFPDRAHDPLGKEVRSLKAVPSSKDIGEKLKEVVATLLPGLRGMYGRTEEELDDNLAVPIIKGEEMARNLIREIGCDYETAKDLTVLTLYDVAILIGDTDSMVLEENGARKRALIQYVDGITEICSMAKESGILAMHFMNRGRGKENWTGKSQEYLDQHSYGGVTRIGTALKKKILDRYALGNPDQRKPLLVLIVTDRAIEGERRGHLKSIIRDCVNERAGVGKGFEAITFQFSRVGNDYGAAQLLRALGQDPDLAEFINVLPDKFDLELQPADKWIVLPKILLGAILPKWHQAAHRNLAKIKGSLADKGKNVAGADPEDWWE</sequence>
<dbReference type="Proteomes" id="UP001412239">
    <property type="component" value="Unassembled WGS sequence"/>
</dbReference>
<protein>
    <recommendedName>
        <fullName evidence="3">VWFA domain-containing protein</fullName>
    </recommendedName>
</protein>
<dbReference type="EMBL" id="LN890981">
    <property type="protein sequence ID" value="CUS12897.1"/>
    <property type="molecule type" value="Genomic_DNA"/>
</dbReference>
<accession>A0A292Q2K9</accession>
<dbReference type="PANTHER" id="PTHR34706">
    <property type="entry name" value="SLR1338 PROTEIN"/>
    <property type="match status" value="1"/>
</dbReference>
<gene>
    <name evidence="1" type="ORF">GSTUAT00003017001</name>
</gene>
<evidence type="ECO:0000313" key="1">
    <source>
        <dbReference type="EMBL" id="CUS12897.1"/>
    </source>
</evidence>
<reference evidence="1" key="1">
    <citation type="submission" date="2015-10" db="EMBL/GenBank/DDBJ databases">
        <authorList>
            <person name="Regsiter A."/>
            <person name="william w."/>
        </authorList>
    </citation>
    <scope>NUCLEOTIDE SEQUENCE</scope>
    <source>
        <strain evidence="1">Montdore</strain>
    </source>
</reference>
<dbReference type="AlphaFoldDB" id="A0A292Q2K9"/>
<dbReference type="PANTHER" id="PTHR34706:SF2">
    <property type="entry name" value="RFEF"/>
    <property type="match status" value="1"/>
</dbReference>
<keyword evidence="2" id="KW-1185">Reference proteome</keyword>
<name>A0A292Q2K9_9PEZI</name>
<evidence type="ECO:0008006" key="3">
    <source>
        <dbReference type="Google" id="ProtNLM"/>
    </source>
</evidence>
<organism evidence="1 2">
    <name type="scientific">Tuber aestivum</name>
    <name type="common">summer truffle</name>
    <dbReference type="NCBI Taxonomy" id="59557"/>
    <lineage>
        <taxon>Eukaryota</taxon>
        <taxon>Fungi</taxon>
        <taxon>Dikarya</taxon>
        <taxon>Ascomycota</taxon>
        <taxon>Pezizomycotina</taxon>
        <taxon>Pezizomycetes</taxon>
        <taxon>Pezizales</taxon>
        <taxon>Tuberaceae</taxon>
        <taxon>Tuber</taxon>
    </lineage>
</organism>